<accession>A0AAF0XP32</accession>
<organism evidence="3 4">
    <name type="scientific">Daucus carota subsp. sativus</name>
    <name type="common">Carrot</name>
    <dbReference type="NCBI Taxonomy" id="79200"/>
    <lineage>
        <taxon>Eukaryota</taxon>
        <taxon>Viridiplantae</taxon>
        <taxon>Streptophyta</taxon>
        <taxon>Embryophyta</taxon>
        <taxon>Tracheophyta</taxon>
        <taxon>Spermatophyta</taxon>
        <taxon>Magnoliopsida</taxon>
        <taxon>eudicotyledons</taxon>
        <taxon>Gunneridae</taxon>
        <taxon>Pentapetalae</taxon>
        <taxon>asterids</taxon>
        <taxon>campanulids</taxon>
        <taxon>Apiales</taxon>
        <taxon>Apiaceae</taxon>
        <taxon>Apioideae</taxon>
        <taxon>Scandiceae</taxon>
        <taxon>Daucinae</taxon>
        <taxon>Daucus</taxon>
        <taxon>Daucus sect. Daucus</taxon>
    </lineage>
</organism>
<dbReference type="GO" id="GO:0009630">
    <property type="term" value="P:gravitropism"/>
    <property type="evidence" value="ECO:0007669"/>
    <property type="project" value="InterPro"/>
</dbReference>
<comment type="similarity">
    <text evidence="2">Belongs to the LAZY family.</text>
</comment>
<evidence type="ECO:0000313" key="4">
    <source>
        <dbReference type="Proteomes" id="UP000077755"/>
    </source>
</evidence>
<gene>
    <name evidence="3" type="ORF">DCAR_0830832</name>
</gene>
<proteinExistence type="inferred from homology"/>
<protein>
    <submittedName>
        <fullName evidence="3">Uncharacterized protein</fullName>
    </submittedName>
</protein>
<dbReference type="PANTHER" id="PTHR34045">
    <property type="entry name" value="OS03G0406300 PROTEIN"/>
    <property type="match status" value="1"/>
</dbReference>
<sequence>MKIFSWMQNKLHAIRDTKKLNPLTSNDNIVQKPFEEEHSDWPHGLLAIGTFGNKNVNAIPETCNLQSSKLSQDNSKDIDHEEFRNHQKKSNIILDRQDPESNVANELESHHILEKTFKTSSTSDINRPSSYTVSDDIGDEDGPFQLISGTVVINRGKESHLDSTKNASIGKESLSLLLKKMFKSEITPTSSLRDSFPEARLEKSRMNKIFRSVLNKKIFPQSLSTKATSTKKCLNNKQHCMSDGKNILAEEISAGSKWVKTDSDFIVLEI</sequence>
<evidence type="ECO:0000313" key="3">
    <source>
        <dbReference type="EMBL" id="WOH11350.1"/>
    </source>
</evidence>
<reference evidence="3" key="1">
    <citation type="journal article" date="2016" name="Nat. Genet.">
        <title>A high-quality carrot genome assembly provides new insights into carotenoid accumulation and asterid genome evolution.</title>
        <authorList>
            <person name="Iorizzo M."/>
            <person name="Ellison S."/>
            <person name="Senalik D."/>
            <person name="Zeng P."/>
            <person name="Satapoomin P."/>
            <person name="Huang J."/>
            <person name="Bowman M."/>
            <person name="Iovene M."/>
            <person name="Sanseverino W."/>
            <person name="Cavagnaro P."/>
            <person name="Yildiz M."/>
            <person name="Macko-Podgorni A."/>
            <person name="Moranska E."/>
            <person name="Grzebelus E."/>
            <person name="Grzebelus D."/>
            <person name="Ashrafi H."/>
            <person name="Zheng Z."/>
            <person name="Cheng S."/>
            <person name="Spooner D."/>
            <person name="Van Deynze A."/>
            <person name="Simon P."/>
        </authorList>
    </citation>
    <scope>NUCLEOTIDE SEQUENCE</scope>
    <source>
        <tissue evidence="3">Leaf</tissue>
    </source>
</reference>
<dbReference type="AlphaFoldDB" id="A0AAF0XP32"/>
<dbReference type="PANTHER" id="PTHR34045:SF11">
    <property type="entry name" value="PH DOMAIN-CONTAINING PROTEIN"/>
    <property type="match status" value="1"/>
</dbReference>
<dbReference type="InterPro" id="IPR044683">
    <property type="entry name" value="LAZY"/>
</dbReference>
<dbReference type="KEGG" id="dcr:108199121"/>
<keyword evidence="4" id="KW-1185">Reference proteome</keyword>
<evidence type="ECO:0000256" key="2">
    <source>
        <dbReference type="ARBA" id="ARBA00024198"/>
    </source>
</evidence>
<dbReference type="EMBL" id="CP093350">
    <property type="protein sequence ID" value="WOH11350.1"/>
    <property type="molecule type" value="Genomic_DNA"/>
</dbReference>
<reference evidence="3" key="2">
    <citation type="submission" date="2022-03" db="EMBL/GenBank/DDBJ databases">
        <title>Draft title - Genomic analysis of global carrot germplasm unveils the trajectory of domestication and the origin of high carotenoid orange carrot.</title>
        <authorList>
            <person name="Iorizzo M."/>
            <person name="Ellison S."/>
            <person name="Senalik D."/>
            <person name="Macko-Podgorni A."/>
            <person name="Grzebelus D."/>
            <person name="Bostan H."/>
            <person name="Rolling W."/>
            <person name="Curaba J."/>
            <person name="Simon P."/>
        </authorList>
    </citation>
    <scope>NUCLEOTIDE SEQUENCE</scope>
    <source>
        <tissue evidence="3">Leaf</tissue>
    </source>
</reference>
<evidence type="ECO:0000256" key="1">
    <source>
        <dbReference type="ARBA" id="ARBA00022604"/>
    </source>
</evidence>
<dbReference type="GO" id="GO:0040008">
    <property type="term" value="P:regulation of growth"/>
    <property type="evidence" value="ECO:0007669"/>
    <property type="project" value="InterPro"/>
</dbReference>
<keyword evidence="1" id="KW-0341">Growth regulation</keyword>
<name>A0AAF0XP32_DAUCS</name>
<dbReference type="Proteomes" id="UP000077755">
    <property type="component" value="Chromosome 8"/>
</dbReference>